<keyword evidence="5" id="KW-0547">Nucleotide-binding</keyword>
<dbReference type="UniPathway" id="UPA00618">
    <property type="reaction ID" value="UER00672"/>
</dbReference>
<dbReference type="FunFam" id="3.30.420.40:FF:000086">
    <property type="entry name" value="Glycerol kinase"/>
    <property type="match status" value="1"/>
</dbReference>
<dbReference type="GO" id="GO:0006641">
    <property type="term" value="P:triglyceride metabolic process"/>
    <property type="evidence" value="ECO:0007669"/>
    <property type="project" value="TreeGrafter"/>
</dbReference>
<accession>A0A167Z6Q8</accession>
<comment type="caution">
    <text evidence="14">The sequence shown here is derived from an EMBL/GenBank/DDBJ whole genome shotgun (WGS) entry which is preliminary data.</text>
</comment>
<evidence type="ECO:0000256" key="6">
    <source>
        <dbReference type="ARBA" id="ARBA00022777"/>
    </source>
</evidence>
<feature type="compositionally biased region" description="Basic and acidic residues" evidence="11">
    <location>
        <begin position="629"/>
        <end position="640"/>
    </location>
</feature>
<keyword evidence="8" id="KW-0067">ATP-binding</keyword>
<name>A0A167Z6Q8_9EURO</name>
<organism evidence="14 15">
    <name type="scientific">Ascosphaera apis ARSEF 7405</name>
    <dbReference type="NCBI Taxonomy" id="392613"/>
    <lineage>
        <taxon>Eukaryota</taxon>
        <taxon>Fungi</taxon>
        <taxon>Dikarya</taxon>
        <taxon>Ascomycota</taxon>
        <taxon>Pezizomycotina</taxon>
        <taxon>Eurotiomycetes</taxon>
        <taxon>Eurotiomycetidae</taxon>
        <taxon>Onygenales</taxon>
        <taxon>Ascosphaeraceae</taxon>
        <taxon>Ascosphaera</taxon>
    </lineage>
</organism>
<proteinExistence type="inferred from homology"/>
<evidence type="ECO:0000256" key="2">
    <source>
        <dbReference type="ARBA" id="ARBA00009156"/>
    </source>
</evidence>
<dbReference type="VEuPathDB" id="FungiDB:AAP_02901"/>
<dbReference type="PANTHER" id="PTHR10196:SF69">
    <property type="entry name" value="GLYCEROL KINASE"/>
    <property type="match status" value="1"/>
</dbReference>
<dbReference type="EC" id="2.7.1.30" evidence="3"/>
<dbReference type="SUPFAM" id="SSF53067">
    <property type="entry name" value="Actin-like ATPase domain"/>
    <property type="match status" value="2"/>
</dbReference>
<feature type="region of interest" description="Disordered" evidence="11">
    <location>
        <begin position="1"/>
        <end position="29"/>
    </location>
</feature>
<dbReference type="PANTHER" id="PTHR10196">
    <property type="entry name" value="SUGAR KINASE"/>
    <property type="match status" value="1"/>
</dbReference>
<dbReference type="FunFam" id="3.30.420.40:FF:000085">
    <property type="entry name" value="Glycerol kinase 2"/>
    <property type="match status" value="1"/>
</dbReference>
<dbReference type="GO" id="GO:0005739">
    <property type="term" value="C:mitochondrion"/>
    <property type="evidence" value="ECO:0007669"/>
    <property type="project" value="TreeGrafter"/>
</dbReference>
<evidence type="ECO:0000259" key="12">
    <source>
        <dbReference type="Pfam" id="PF00370"/>
    </source>
</evidence>
<dbReference type="NCBIfam" id="NF000756">
    <property type="entry name" value="PRK00047.1"/>
    <property type="match status" value="1"/>
</dbReference>
<keyword evidence="6 10" id="KW-0418">Kinase</keyword>
<dbReference type="InterPro" id="IPR043129">
    <property type="entry name" value="ATPase_NBD"/>
</dbReference>
<keyword evidence="15" id="KW-1185">Reference proteome</keyword>
<evidence type="ECO:0000313" key="15">
    <source>
        <dbReference type="Proteomes" id="UP000242877"/>
    </source>
</evidence>
<comment type="similarity">
    <text evidence="2 10">Belongs to the FGGY kinase family.</text>
</comment>
<feature type="compositionally biased region" description="Acidic residues" evidence="11">
    <location>
        <begin position="614"/>
        <end position="628"/>
    </location>
</feature>
<evidence type="ECO:0000256" key="1">
    <source>
        <dbReference type="ARBA" id="ARBA00005190"/>
    </source>
</evidence>
<sequence>MSFSISNRPRPSWSSSRRNSVNNSPRGSFSKSVALLRSMRDLLFTRDSLQPVDESAIGDDDAIEEDTDEDERQPIPLRRAITSGSTKSGKKSVKEKEIDTSLRRQHKFIGAIDQGTTSSRFIIFDETGNPIAKHQVELSRIHDQPGYHEQDPEEIYGTVMKCMNQAMKGFLMKGYEKSNILTVGMTSQRETTLVWDWETGKPLYNSIAWPDTRNSSLVREFKNKEGAQYVQEVCGMPLSTYPSALKLVWMIRNLKEVRKAYEAGRLAFGTVDTWLIWKLNGGIKRRVFVTDVTNASRTMFVNLNTLQYDDNLLKFFDIDKSKIRLPEIRPSSHPSAFGWIDEGPLADVLITSCLGDQSSALLGHCAFEPGSAKNTYGTGCFLLYNVGNKPVFSKHGLLATVGYQLGDDQPPVYALEGSIAVAGSGVSFLMNNMGFFSDARKIGEEAGSVPNNGGCYFVTAFSGLFAPYWIDDAKGTMFGITQHTTRGHVARATLEAVCYQTRAILEAMELDSGKKLSNLAVDGGLSNSDLCMQTQADVIRIPVDRPSMHEITALGAAIAAGYAIKLWSSVEEIRKLNASKRRVFKPQISVTQSERMYKKWTKAVEMCRGWVDTDEISPTNEEEAEEENDVKRHQVEDRNSGGEANAFRELAADISAMRLAANQNPQSVTP</sequence>
<dbReference type="GO" id="GO:0019563">
    <property type="term" value="P:glycerol catabolic process"/>
    <property type="evidence" value="ECO:0007669"/>
    <property type="project" value="UniProtKB-UniPathway"/>
</dbReference>
<evidence type="ECO:0000256" key="5">
    <source>
        <dbReference type="ARBA" id="ARBA00022741"/>
    </source>
</evidence>
<dbReference type="Gene3D" id="3.30.420.40">
    <property type="match status" value="2"/>
</dbReference>
<dbReference type="AlphaFoldDB" id="A0A167Z6Q8"/>
<dbReference type="InterPro" id="IPR005999">
    <property type="entry name" value="Glycerol_kin"/>
</dbReference>
<dbReference type="InterPro" id="IPR018483">
    <property type="entry name" value="Carb_kinase_FGGY_CS"/>
</dbReference>
<evidence type="ECO:0000256" key="4">
    <source>
        <dbReference type="ARBA" id="ARBA00022679"/>
    </source>
</evidence>
<keyword evidence="7" id="KW-0319">Glycerol metabolism</keyword>
<dbReference type="PROSITE" id="PS00933">
    <property type="entry name" value="FGGY_KINASES_1"/>
    <property type="match status" value="1"/>
</dbReference>
<dbReference type="InterPro" id="IPR018485">
    <property type="entry name" value="FGGY_C"/>
</dbReference>
<dbReference type="GO" id="GO:0046167">
    <property type="term" value="P:glycerol-3-phosphate biosynthetic process"/>
    <property type="evidence" value="ECO:0007669"/>
    <property type="project" value="TreeGrafter"/>
</dbReference>
<evidence type="ECO:0000256" key="3">
    <source>
        <dbReference type="ARBA" id="ARBA00012099"/>
    </source>
</evidence>
<evidence type="ECO:0000259" key="13">
    <source>
        <dbReference type="Pfam" id="PF02782"/>
    </source>
</evidence>
<keyword evidence="4 10" id="KW-0808">Transferase</keyword>
<dbReference type="PROSITE" id="PS00445">
    <property type="entry name" value="FGGY_KINASES_2"/>
    <property type="match status" value="1"/>
</dbReference>
<protein>
    <recommendedName>
        <fullName evidence="3">glycerol kinase</fullName>
        <ecNumber evidence="3">2.7.1.30</ecNumber>
    </recommendedName>
    <alternativeName>
        <fullName evidence="9">ATP:glycerol 3-phosphotransferase</fullName>
    </alternativeName>
</protein>
<dbReference type="Pfam" id="PF00370">
    <property type="entry name" value="FGGY_N"/>
    <property type="match status" value="1"/>
</dbReference>
<dbReference type="OrthoDB" id="5422795at2759"/>
<dbReference type="InterPro" id="IPR042018">
    <property type="entry name" value="GK1-3_metazoan-type"/>
</dbReference>
<gene>
    <name evidence="14" type="ORF">AAP_02901</name>
</gene>
<comment type="pathway">
    <text evidence="1">Polyol metabolism; glycerol degradation via glycerol kinase pathway; sn-glycerol 3-phosphate from glycerol: step 1/1.</text>
</comment>
<evidence type="ECO:0000256" key="11">
    <source>
        <dbReference type="SAM" id="MobiDB-lite"/>
    </source>
</evidence>
<dbReference type="InterPro" id="IPR018484">
    <property type="entry name" value="FGGY_N"/>
</dbReference>
<dbReference type="EMBL" id="AZGZ01000011">
    <property type="protein sequence ID" value="KZZ92246.1"/>
    <property type="molecule type" value="Genomic_DNA"/>
</dbReference>
<feature type="region of interest" description="Disordered" evidence="11">
    <location>
        <begin position="53"/>
        <end position="99"/>
    </location>
</feature>
<feature type="compositionally biased region" description="Acidic residues" evidence="11">
    <location>
        <begin position="56"/>
        <end position="71"/>
    </location>
</feature>
<dbReference type="GO" id="GO:0004370">
    <property type="term" value="F:glycerol kinase activity"/>
    <property type="evidence" value="ECO:0007669"/>
    <property type="project" value="UniProtKB-EC"/>
</dbReference>
<reference evidence="14 15" key="1">
    <citation type="journal article" date="2016" name="Genome Biol. Evol.">
        <title>Divergent and convergent evolution of fungal pathogenicity.</title>
        <authorList>
            <person name="Shang Y."/>
            <person name="Xiao G."/>
            <person name="Zheng P."/>
            <person name="Cen K."/>
            <person name="Zhan S."/>
            <person name="Wang C."/>
        </authorList>
    </citation>
    <scope>NUCLEOTIDE SEQUENCE [LARGE SCALE GENOMIC DNA]</scope>
    <source>
        <strain evidence="14 15">ARSEF 7405</strain>
    </source>
</reference>
<feature type="compositionally biased region" description="Low complexity" evidence="11">
    <location>
        <begin position="1"/>
        <end position="28"/>
    </location>
</feature>
<dbReference type="GO" id="GO:0005524">
    <property type="term" value="F:ATP binding"/>
    <property type="evidence" value="ECO:0007669"/>
    <property type="project" value="UniProtKB-KW"/>
</dbReference>
<evidence type="ECO:0000256" key="9">
    <source>
        <dbReference type="ARBA" id="ARBA00043149"/>
    </source>
</evidence>
<evidence type="ECO:0000256" key="7">
    <source>
        <dbReference type="ARBA" id="ARBA00022798"/>
    </source>
</evidence>
<evidence type="ECO:0000256" key="8">
    <source>
        <dbReference type="ARBA" id="ARBA00022840"/>
    </source>
</evidence>
<dbReference type="NCBIfam" id="TIGR01311">
    <property type="entry name" value="glycerol_kin"/>
    <property type="match status" value="1"/>
</dbReference>
<feature type="domain" description="Carbohydrate kinase FGGY N-terminal" evidence="12">
    <location>
        <begin position="109"/>
        <end position="363"/>
    </location>
</feature>
<evidence type="ECO:0000256" key="10">
    <source>
        <dbReference type="RuleBase" id="RU003733"/>
    </source>
</evidence>
<dbReference type="CDD" id="cd07792">
    <property type="entry name" value="ASKHA_NBD_FGGY_GK1-3-like"/>
    <property type="match status" value="1"/>
</dbReference>
<dbReference type="Proteomes" id="UP000242877">
    <property type="component" value="Unassembled WGS sequence"/>
</dbReference>
<feature type="region of interest" description="Disordered" evidence="11">
    <location>
        <begin position="614"/>
        <end position="647"/>
    </location>
</feature>
<evidence type="ECO:0000313" key="14">
    <source>
        <dbReference type="EMBL" id="KZZ92246.1"/>
    </source>
</evidence>
<dbReference type="Pfam" id="PF02782">
    <property type="entry name" value="FGGY_C"/>
    <property type="match status" value="1"/>
</dbReference>
<feature type="domain" description="Carbohydrate kinase FGGY C-terminal" evidence="13">
    <location>
        <begin position="373"/>
        <end position="563"/>
    </location>
</feature>